<protein>
    <submittedName>
        <fullName evidence="2">Kinase-interacting protein 1</fullName>
    </submittedName>
</protein>
<sequence>MWLEQSATLKDELKSRSASLCNIQEDITRALKEGVEEEEIQFNSHQAAKLQGEVLNMKQENNKVREELQTGLDHISILQLEIEKTLKQLNDEFGITSDQPQLQHTMSKSRVPLRAFIFGGKPKKQKSIFSFMHPNRKFQVVRTGFALTN</sequence>
<feature type="domain" description="NET2A-D/KIP1-like C-terminal" evidence="1">
    <location>
        <begin position="1"/>
        <end position="96"/>
    </location>
</feature>
<evidence type="ECO:0000259" key="1">
    <source>
        <dbReference type="Pfam" id="PF24918"/>
    </source>
</evidence>
<dbReference type="AlphaFoldDB" id="A0AAW2VU06"/>
<dbReference type="InterPro" id="IPR056889">
    <property type="entry name" value="NET2A-D/KIP1-like_C"/>
</dbReference>
<organism evidence="2">
    <name type="scientific">Sesamum radiatum</name>
    <name type="common">Black benniseed</name>
    <dbReference type="NCBI Taxonomy" id="300843"/>
    <lineage>
        <taxon>Eukaryota</taxon>
        <taxon>Viridiplantae</taxon>
        <taxon>Streptophyta</taxon>
        <taxon>Embryophyta</taxon>
        <taxon>Tracheophyta</taxon>
        <taxon>Spermatophyta</taxon>
        <taxon>Magnoliopsida</taxon>
        <taxon>eudicotyledons</taxon>
        <taxon>Gunneridae</taxon>
        <taxon>Pentapetalae</taxon>
        <taxon>asterids</taxon>
        <taxon>lamiids</taxon>
        <taxon>Lamiales</taxon>
        <taxon>Pedaliaceae</taxon>
        <taxon>Sesamum</taxon>
    </lineage>
</organism>
<reference evidence="2" key="2">
    <citation type="journal article" date="2024" name="Plant">
        <title>Genomic evolution and insights into agronomic trait innovations of Sesamum species.</title>
        <authorList>
            <person name="Miao H."/>
            <person name="Wang L."/>
            <person name="Qu L."/>
            <person name="Liu H."/>
            <person name="Sun Y."/>
            <person name="Le M."/>
            <person name="Wang Q."/>
            <person name="Wei S."/>
            <person name="Zheng Y."/>
            <person name="Lin W."/>
            <person name="Duan Y."/>
            <person name="Cao H."/>
            <person name="Xiong S."/>
            <person name="Wang X."/>
            <person name="Wei L."/>
            <person name="Li C."/>
            <person name="Ma Q."/>
            <person name="Ju M."/>
            <person name="Zhao R."/>
            <person name="Li G."/>
            <person name="Mu C."/>
            <person name="Tian Q."/>
            <person name="Mei H."/>
            <person name="Zhang T."/>
            <person name="Gao T."/>
            <person name="Zhang H."/>
        </authorList>
    </citation>
    <scope>NUCLEOTIDE SEQUENCE</scope>
    <source>
        <strain evidence="2">G02</strain>
    </source>
</reference>
<proteinExistence type="predicted"/>
<name>A0AAW2VU06_SESRA</name>
<keyword evidence="2" id="KW-0418">Kinase</keyword>
<dbReference type="PANTHER" id="PTHR31631:SF0">
    <property type="entry name" value="PROTEIN NETWORKED 2D"/>
    <property type="match status" value="1"/>
</dbReference>
<keyword evidence="2" id="KW-0808">Transferase</keyword>
<comment type="caution">
    <text evidence="2">The sequence shown here is derived from an EMBL/GenBank/DDBJ whole genome shotgun (WGS) entry which is preliminary data.</text>
</comment>
<accession>A0AAW2VU06</accession>
<dbReference type="GO" id="GO:0016301">
    <property type="term" value="F:kinase activity"/>
    <property type="evidence" value="ECO:0007669"/>
    <property type="project" value="UniProtKB-KW"/>
</dbReference>
<reference evidence="2" key="1">
    <citation type="submission" date="2020-06" db="EMBL/GenBank/DDBJ databases">
        <authorList>
            <person name="Li T."/>
            <person name="Hu X."/>
            <person name="Zhang T."/>
            <person name="Song X."/>
            <person name="Zhang H."/>
            <person name="Dai N."/>
            <person name="Sheng W."/>
            <person name="Hou X."/>
            <person name="Wei L."/>
        </authorList>
    </citation>
    <scope>NUCLEOTIDE SEQUENCE</scope>
    <source>
        <strain evidence="2">G02</strain>
        <tissue evidence="2">Leaf</tissue>
    </source>
</reference>
<dbReference type="EMBL" id="JACGWJ010000003">
    <property type="protein sequence ID" value="KAL0431836.1"/>
    <property type="molecule type" value="Genomic_DNA"/>
</dbReference>
<gene>
    <name evidence="2" type="ORF">Sradi_0809600</name>
</gene>
<dbReference type="PANTHER" id="PTHR31631">
    <property type="entry name" value="PROTEIN NETWORKED 2D"/>
    <property type="match status" value="1"/>
</dbReference>
<dbReference type="Pfam" id="PF24918">
    <property type="entry name" value="NET2A_C"/>
    <property type="match status" value="1"/>
</dbReference>
<evidence type="ECO:0000313" key="2">
    <source>
        <dbReference type="EMBL" id="KAL0431836.1"/>
    </source>
</evidence>